<dbReference type="InterPro" id="IPR021475">
    <property type="entry name" value="Pants/Emi1-like"/>
</dbReference>
<dbReference type="EMBL" id="MU853593">
    <property type="protein sequence ID" value="KAK4142811.1"/>
    <property type="molecule type" value="Genomic_DNA"/>
</dbReference>
<feature type="compositionally biased region" description="Polar residues" evidence="1">
    <location>
        <begin position="131"/>
        <end position="141"/>
    </location>
</feature>
<reference evidence="2" key="1">
    <citation type="journal article" date="2023" name="Mol. Phylogenet. Evol.">
        <title>Genome-scale phylogeny and comparative genomics of the fungal order Sordariales.</title>
        <authorList>
            <person name="Hensen N."/>
            <person name="Bonometti L."/>
            <person name="Westerberg I."/>
            <person name="Brannstrom I.O."/>
            <person name="Guillou S."/>
            <person name="Cros-Aarteil S."/>
            <person name="Calhoun S."/>
            <person name="Haridas S."/>
            <person name="Kuo A."/>
            <person name="Mondo S."/>
            <person name="Pangilinan J."/>
            <person name="Riley R."/>
            <person name="LaButti K."/>
            <person name="Andreopoulos B."/>
            <person name="Lipzen A."/>
            <person name="Chen C."/>
            <person name="Yan M."/>
            <person name="Daum C."/>
            <person name="Ng V."/>
            <person name="Clum A."/>
            <person name="Steindorff A."/>
            <person name="Ohm R.A."/>
            <person name="Martin F."/>
            <person name="Silar P."/>
            <person name="Natvig D.O."/>
            <person name="Lalanne C."/>
            <person name="Gautier V."/>
            <person name="Ament-Velasquez S.L."/>
            <person name="Kruys A."/>
            <person name="Hutchinson M.I."/>
            <person name="Powell A.J."/>
            <person name="Barry K."/>
            <person name="Miller A.N."/>
            <person name="Grigoriev I.V."/>
            <person name="Debuchy R."/>
            <person name="Gladieux P."/>
            <person name="Hiltunen Thoren M."/>
            <person name="Johannesson H."/>
        </authorList>
    </citation>
    <scope>NUCLEOTIDE SEQUENCE</scope>
    <source>
        <strain evidence="2">CBS 141.50</strain>
    </source>
</reference>
<organism evidence="2 3">
    <name type="scientific">Dichotomopilus funicola</name>
    <dbReference type="NCBI Taxonomy" id="1934379"/>
    <lineage>
        <taxon>Eukaryota</taxon>
        <taxon>Fungi</taxon>
        <taxon>Dikarya</taxon>
        <taxon>Ascomycota</taxon>
        <taxon>Pezizomycotina</taxon>
        <taxon>Sordariomycetes</taxon>
        <taxon>Sordariomycetidae</taxon>
        <taxon>Sordariales</taxon>
        <taxon>Chaetomiaceae</taxon>
        <taxon>Dichotomopilus</taxon>
    </lineage>
</organism>
<feature type="region of interest" description="Disordered" evidence="1">
    <location>
        <begin position="1"/>
        <end position="141"/>
    </location>
</feature>
<name>A0AAN6V1Q5_9PEZI</name>
<feature type="compositionally biased region" description="Low complexity" evidence="1">
    <location>
        <begin position="14"/>
        <end position="47"/>
    </location>
</feature>
<feature type="compositionally biased region" description="Basic and acidic residues" evidence="1">
    <location>
        <begin position="118"/>
        <end position="130"/>
    </location>
</feature>
<dbReference type="Pfam" id="PF11326">
    <property type="entry name" value="PANTS-like"/>
    <property type="match status" value="1"/>
</dbReference>
<evidence type="ECO:0000313" key="2">
    <source>
        <dbReference type="EMBL" id="KAK4142811.1"/>
    </source>
</evidence>
<evidence type="ECO:0000256" key="1">
    <source>
        <dbReference type="SAM" id="MobiDB-lite"/>
    </source>
</evidence>
<dbReference type="Proteomes" id="UP001302676">
    <property type="component" value="Unassembled WGS sequence"/>
</dbReference>
<feature type="compositionally biased region" description="Low complexity" evidence="1">
    <location>
        <begin position="88"/>
        <end position="108"/>
    </location>
</feature>
<protein>
    <recommendedName>
        <fullName evidence="4">Early meiotic induction protein 1</fullName>
    </recommendedName>
</protein>
<accession>A0AAN6V1Q5</accession>
<dbReference type="RefSeq" id="XP_062636182.1">
    <property type="nucleotide sequence ID" value="XM_062777534.1"/>
</dbReference>
<proteinExistence type="predicted"/>
<gene>
    <name evidence="2" type="ORF">C8A04DRAFT_12967</name>
</gene>
<evidence type="ECO:0008006" key="4">
    <source>
        <dbReference type="Google" id="ProtNLM"/>
    </source>
</evidence>
<dbReference type="PANTHER" id="PTHR28052">
    <property type="entry name" value="UPF0545 PROTEIN C22ORF39"/>
    <property type="match status" value="1"/>
</dbReference>
<reference evidence="2" key="2">
    <citation type="submission" date="2023-05" db="EMBL/GenBank/DDBJ databases">
        <authorList>
            <consortium name="Lawrence Berkeley National Laboratory"/>
            <person name="Steindorff A."/>
            <person name="Hensen N."/>
            <person name="Bonometti L."/>
            <person name="Westerberg I."/>
            <person name="Brannstrom I.O."/>
            <person name="Guillou S."/>
            <person name="Cros-Aarteil S."/>
            <person name="Calhoun S."/>
            <person name="Haridas S."/>
            <person name="Kuo A."/>
            <person name="Mondo S."/>
            <person name="Pangilinan J."/>
            <person name="Riley R."/>
            <person name="Labutti K."/>
            <person name="Andreopoulos B."/>
            <person name="Lipzen A."/>
            <person name="Chen C."/>
            <person name="Yanf M."/>
            <person name="Daum C."/>
            <person name="Ng V."/>
            <person name="Clum A."/>
            <person name="Ohm R."/>
            <person name="Martin F."/>
            <person name="Silar P."/>
            <person name="Natvig D."/>
            <person name="Lalanne C."/>
            <person name="Gautier V."/>
            <person name="Ament-Velasquez S.L."/>
            <person name="Kruys A."/>
            <person name="Hutchinson M.I."/>
            <person name="Powell A.J."/>
            <person name="Barry K."/>
            <person name="Miller A.N."/>
            <person name="Grigoriev I.V."/>
            <person name="Debuchy R."/>
            <person name="Gladieux P."/>
            <person name="Thoren M.H."/>
            <person name="Johannesson H."/>
        </authorList>
    </citation>
    <scope>NUCLEOTIDE SEQUENCE</scope>
    <source>
        <strain evidence="2">CBS 141.50</strain>
    </source>
</reference>
<keyword evidence="3" id="KW-1185">Reference proteome</keyword>
<dbReference type="GeneID" id="87814147"/>
<dbReference type="PANTHER" id="PTHR28052:SF1">
    <property type="entry name" value="UPF0545 PROTEIN C22ORF39"/>
    <property type="match status" value="1"/>
</dbReference>
<dbReference type="AlphaFoldDB" id="A0AAN6V1Q5"/>
<sequence>MGWFWQSSTPPPTGSNSSPSSSPTAVRTSSSATGSSSSQSPSATNQSKPTNSSDREMALFMDMFMKDAQKSSSQSNPSQNPPQPPSHPNSQSSSSSSSSWLPWASNSSTTTGPSQDHQQQHHPQEKDTRSPHSISMSEHSLPTTLSCRDAFDYAWHCHTPGSQWNAVYRYGTVRPCTELWDDFWFCMRTKSFSPEARAEAIREHYRAKETAKYGRGGPSSEDVWESREERVVEGTVFRTPFEAPAVDDDEVRRQDAEWRRARREKVERENR</sequence>
<evidence type="ECO:0000313" key="3">
    <source>
        <dbReference type="Proteomes" id="UP001302676"/>
    </source>
</evidence>
<comment type="caution">
    <text evidence="2">The sequence shown here is derived from an EMBL/GenBank/DDBJ whole genome shotgun (WGS) entry which is preliminary data.</text>
</comment>